<proteinExistence type="predicted"/>
<keyword evidence="3" id="KW-1185">Reference proteome</keyword>
<evidence type="ECO:0000313" key="2">
    <source>
        <dbReference type="EMBL" id="MEQ2288205.1"/>
    </source>
</evidence>
<comment type="caution">
    <text evidence="2">The sequence shown here is derived from an EMBL/GenBank/DDBJ whole genome shotgun (WGS) entry which is preliminary data.</text>
</comment>
<keyword evidence="1" id="KW-1133">Transmembrane helix</keyword>
<keyword evidence="1" id="KW-0472">Membrane</keyword>
<reference evidence="2 3" key="1">
    <citation type="submission" date="2021-06" db="EMBL/GenBank/DDBJ databases">
        <authorList>
            <person name="Palmer J.M."/>
        </authorList>
    </citation>
    <scope>NUCLEOTIDE SEQUENCE [LARGE SCALE GENOMIC DNA]</scope>
    <source>
        <strain evidence="2 3">AS_MEX2019</strain>
        <tissue evidence="2">Muscle</tissue>
    </source>
</reference>
<keyword evidence="1" id="KW-0812">Transmembrane</keyword>
<accession>A0ABV0Y351</accession>
<sequence>MWECVIVTVCVYFVSGWVWGGSLSPRPQDYSWPRLGVDVPGVLGLCVHDWICSSVDDCWRSLWARRCSSLGLLRCGCWVVPLGLSSALLWGGLRYSRRWSSRVPVLSEAFG</sequence>
<evidence type="ECO:0000256" key="1">
    <source>
        <dbReference type="SAM" id="Phobius"/>
    </source>
</evidence>
<evidence type="ECO:0000313" key="3">
    <source>
        <dbReference type="Proteomes" id="UP001469553"/>
    </source>
</evidence>
<protein>
    <submittedName>
        <fullName evidence="2">Uncharacterized protein</fullName>
    </submittedName>
</protein>
<feature type="transmembrane region" description="Helical" evidence="1">
    <location>
        <begin position="71"/>
        <end position="93"/>
    </location>
</feature>
<name>A0ABV0Y351_9TELE</name>
<dbReference type="Proteomes" id="UP001469553">
    <property type="component" value="Unassembled WGS sequence"/>
</dbReference>
<dbReference type="EMBL" id="JAHRIP010020504">
    <property type="protein sequence ID" value="MEQ2288205.1"/>
    <property type="molecule type" value="Genomic_DNA"/>
</dbReference>
<gene>
    <name evidence="2" type="ORF">AMECASPLE_020376</name>
</gene>
<organism evidence="2 3">
    <name type="scientific">Ameca splendens</name>
    <dbReference type="NCBI Taxonomy" id="208324"/>
    <lineage>
        <taxon>Eukaryota</taxon>
        <taxon>Metazoa</taxon>
        <taxon>Chordata</taxon>
        <taxon>Craniata</taxon>
        <taxon>Vertebrata</taxon>
        <taxon>Euteleostomi</taxon>
        <taxon>Actinopterygii</taxon>
        <taxon>Neopterygii</taxon>
        <taxon>Teleostei</taxon>
        <taxon>Neoteleostei</taxon>
        <taxon>Acanthomorphata</taxon>
        <taxon>Ovalentaria</taxon>
        <taxon>Atherinomorphae</taxon>
        <taxon>Cyprinodontiformes</taxon>
        <taxon>Goodeidae</taxon>
        <taxon>Ameca</taxon>
    </lineage>
</organism>